<reference evidence="3" key="1">
    <citation type="submission" date="2021-02" db="EMBL/GenBank/DDBJ databases">
        <authorList>
            <person name="Nowell W R."/>
        </authorList>
    </citation>
    <scope>NUCLEOTIDE SEQUENCE</scope>
</reference>
<organism evidence="3 4">
    <name type="scientific">Adineta steineri</name>
    <dbReference type="NCBI Taxonomy" id="433720"/>
    <lineage>
        <taxon>Eukaryota</taxon>
        <taxon>Metazoa</taxon>
        <taxon>Spiralia</taxon>
        <taxon>Gnathifera</taxon>
        <taxon>Rotifera</taxon>
        <taxon>Eurotatoria</taxon>
        <taxon>Bdelloidea</taxon>
        <taxon>Adinetida</taxon>
        <taxon>Adinetidae</taxon>
        <taxon>Adineta</taxon>
    </lineage>
</organism>
<evidence type="ECO:0000313" key="3">
    <source>
        <dbReference type="EMBL" id="CAF4283165.1"/>
    </source>
</evidence>
<keyword evidence="2" id="KW-0472">Membrane</keyword>
<accession>A0A820GPA2</accession>
<dbReference type="Proteomes" id="UP000663844">
    <property type="component" value="Unassembled WGS sequence"/>
</dbReference>
<dbReference type="EMBL" id="CAJOAZ010014662">
    <property type="protein sequence ID" value="CAF4283165.1"/>
    <property type="molecule type" value="Genomic_DNA"/>
</dbReference>
<sequence>MAGPSFPEDKAKKENILSIKCQFLLWSCVLTPISIIIGTIVVIILIRYQSSFSSINIKYDIGTTPVLERTTKTTQMQIISTEGNNKIVSDVNKNICLVTTSISRNISNTNSSRIPCSSLKFSSYASYSAKSGVQSISTGYLDADSFLDIVVVNRGAGSIGIYYGSANGKFQNAKIISTTSYVMYVAIKDMNNDNKSDILLIDGILNELVILINKGNQIFNSAITYPVGNYPYWIDTGDFNKNNLTDVVVVNDQDATVTVLYDYYNLTFSYSKIYLVGNDVTAVSGADFN</sequence>
<evidence type="ECO:0000256" key="1">
    <source>
        <dbReference type="ARBA" id="ARBA00022729"/>
    </source>
</evidence>
<dbReference type="PANTHER" id="PTHR46580">
    <property type="entry name" value="SENSOR KINASE-RELATED"/>
    <property type="match status" value="1"/>
</dbReference>
<keyword evidence="2" id="KW-0812">Transmembrane</keyword>
<gene>
    <name evidence="3" type="ORF">OXD698_LOCUS45176</name>
</gene>
<feature type="non-terminal residue" evidence="3">
    <location>
        <position position="289"/>
    </location>
</feature>
<dbReference type="SUPFAM" id="SSF69318">
    <property type="entry name" value="Integrin alpha N-terminal domain"/>
    <property type="match status" value="1"/>
</dbReference>
<dbReference type="Pfam" id="PF13517">
    <property type="entry name" value="FG-GAP_3"/>
    <property type="match status" value="1"/>
</dbReference>
<evidence type="ECO:0000313" key="4">
    <source>
        <dbReference type="Proteomes" id="UP000663844"/>
    </source>
</evidence>
<feature type="transmembrane region" description="Helical" evidence="2">
    <location>
        <begin position="23"/>
        <end position="46"/>
    </location>
</feature>
<feature type="non-terminal residue" evidence="3">
    <location>
        <position position="1"/>
    </location>
</feature>
<dbReference type="PANTHER" id="PTHR46580:SF4">
    <property type="entry name" value="ATP_GTP-BINDING PROTEIN"/>
    <property type="match status" value="1"/>
</dbReference>
<evidence type="ECO:0000256" key="2">
    <source>
        <dbReference type="SAM" id="Phobius"/>
    </source>
</evidence>
<protein>
    <submittedName>
        <fullName evidence="3">Uncharacterized protein</fullName>
    </submittedName>
</protein>
<dbReference type="AlphaFoldDB" id="A0A820GPA2"/>
<proteinExistence type="predicted"/>
<keyword evidence="2" id="KW-1133">Transmembrane helix</keyword>
<dbReference type="InterPro" id="IPR013517">
    <property type="entry name" value="FG-GAP"/>
</dbReference>
<name>A0A820GPA2_9BILA</name>
<keyword evidence="1" id="KW-0732">Signal</keyword>
<comment type="caution">
    <text evidence="3">The sequence shown here is derived from an EMBL/GenBank/DDBJ whole genome shotgun (WGS) entry which is preliminary data.</text>
</comment>
<dbReference type="InterPro" id="IPR028994">
    <property type="entry name" value="Integrin_alpha_N"/>
</dbReference>